<comment type="function">
    <text evidence="5">An accessory protein needed during the final step in the assembly of 30S ribosomal subunit, possibly for assembly of the head region. Essential for efficient processing of 16S rRNA. May be needed both before and after RbfA during the maturation of 16S rRNA. It has affinity for free ribosomal 30S subunits but not for 70S ribosomes.</text>
</comment>
<evidence type="ECO:0000313" key="9">
    <source>
        <dbReference type="EMBL" id="SMF09888.1"/>
    </source>
</evidence>
<dbReference type="Pfam" id="PF24986">
    <property type="entry name" value="PRC_RimM"/>
    <property type="match status" value="1"/>
</dbReference>
<dbReference type="InterPro" id="IPR009000">
    <property type="entry name" value="Transl_B-barrel_sf"/>
</dbReference>
<dbReference type="InterPro" id="IPR036976">
    <property type="entry name" value="RimM_N_sf"/>
</dbReference>
<reference evidence="9 10" key="1">
    <citation type="submission" date="2017-04" db="EMBL/GenBank/DDBJ databases">
        <authorList>
            <person name="Afonso C.L."/>
            <person name="Miller P.J."/>
            <person name="Scott M.A."/>
            <person name="Spackman E."/>
            <person name="Goraichik I."/>
            <person name="Dimitrov K.M."/>
            <person name="Suarez D.L."/>
            <person name="Swayne D.E."/>
        </authorList>
    </citation>
    <scope>NUCLEOTIDE SEQUENCE [LARGE SCALE GENOMIC DNA]</scope>
    <source>
        <strain evidence="9 10">USBA 355</strain>
    </source>
</reference>
<evidence type="ECO:0000256" key="6">
    <source>
        <dbReference type="SAM" id="MobiDB-lite"/>
    </source>
</evidence>
<evidence type="ECO:0000259" key="8">
    <source>
        <dbReference type="Pfam" id="PF24986"/>
    </source>
</evidence>
<dbReference type="HAMAP" id="MF_00014">
    <property type="entry name" value="Ribosome_mat_RimM"/>
    <property type="match status" value="1"/>
</dbReference>
<evidence type="ECO:0000256" key="5">
    <source>
        <dbReference type="HAMAP-Rule" id="MF_00014"/>
    </source>
</evidence>
<accession>A0A1Y6BGL6</accession>
<keyword evidence="3 5" id="KW-0698">rRNA processing</keyword>
<comment type="similarity">
    <text evidence="5">Belongs to the RimM family.</text>
</comment>
<dbReference type="EMBL" id="FWZX01000004">
    <property type="protein sequence ID" value="SMF09888.1"/>
    <property type="molecule type" value="Genomic_DNA"/>
</dbReference>
<dbReference type="RefSeq" id="WP_085121973.1">
    <property type="nucleotide sequence ID" value="NZ_FWZX01000004.1"/>
</dbReference>
<dbReference type="AlphaFoldDB" id="A0A1Y6BGL6"/>
<dbReference type="Gene3D" id="2.30.30.240">
    <property type="entry name" value="PRC-barrel domain"/>
    <property type="match status" value="1"/>
</dbReference>
<gene>
    <name evidence="5" type="primary">rimM</name>
    <name evidence="9" type="ORF">SAMN05428998_104281</name>
</gene>
<dbReference type="NCBIfam" id="TIGR02273">
    <property type="entry name" value="16S_RimM"/>
    <property type="match status" value="1"/>
</dbReference>
<dbReference type="GO" id="GO:0042274">
    <property type="term" value="P:ribosomal small subunit biogenesis"/>
    <property type="evidence" value="ECO:0007669"/>
    <property type="project" value="UniProtKB-UniRule"/>
</dbReference>
<dbReference type="GO" id="GO:0006364">
    <property type="term" value="P:rRNA processing"/>
    <property type="evidence" value="ECO:0007669"/>
    <property type="project" value="UniProtKB-UniRule"/>
</dbReference>
<dbReference type="Gene3D" id="2.40.30.60">
    <property type="entry name" value="RimM"/>
    <property type="match status" value="1"/>
</dbReference>
<dbReference type="InterPro" id="IPR011033">
    <property type="entry name" value="PRC_barrel-like_sf"/>
</dbReference>
<feature type="domain" description="RimM N-terminal" evidence="7">
    <location>
        <begin position="8"/>
        <end position="86"/>
    </location>
</feature>
<name>A0A1Y6BGL6_9PROT</name>
<comment type="domain">
    <text evidence="5">The PRC barrel domain binds ribosomal protein uS19.</text>
</comment>
<dbReference type="GO" id="GO:0005737">
    <property type="term" value="C:cytoplasm"/>
    <property type="evidence" value="ECO:0007669"/>
    <property type="project" value="UniProtKB-SubCell"/>
</dbReference>
<evidence type="ECO:0000259" key="7">
    <source>
        <dbReference type="Pfam" id="PF01782"/>
    </source>
</evidence>
<keyword evidence="10" id="KW-1185">Reference proteome</keyword>
<dbReference type="GO" id="GO:0005840">
    <property type="term" value="C:ribosome"/>
    <property type="evidence" value="ECO:0007669"/>
    <property type="project" value="InterPro"/>
</dbReference>
<evidence type="ECO:0000256" key="2">
    <source>
        <dbReference type="ARBA" id="ARBA00022517"/>
    </source>
</evidence>
<dbReference type="GO" id="GO:0043022">
    <property type="term" value="F:ribosome binding"/>
    <property type="evidence" value="ECO:0007669"/>
    <property type="project" value="InterPro"/>
</dbReference>
<evidence type="ECO:0000256" key="3">
    <source>
        <dbReference type="ARBA" id="ARBA00022552"/>
    </source>
</evidence>
<keyword evidence="4 5" id="KW-0143">Chaperone</keyword>
<dbReference type="PANTHER" id="PTHR33692:SF1">
    <property type="entry name" value="RIBOSOME MATURATION FACTOR RIMM"/>
    <property type="match status" value="1"/>
</dbReference>
<dbReference type="InterPro" id="IPR056792">
    <property type="entry name" value="PRC_RimM"/>
</dbReference>
<organism evidence="9 10">
    <name type="scientific">Tistlia consotensis USBA 355</name>
    <dbReference type="NCBI Taxonomy" id="560819"/>
    <lineage>
        <taxon>Bacteria</taxon>
        <taxon>Pseudomonadati</taxon>
        <taxon>Pseudomonadota</taxon>
        <taxon>Alphaproteobacteria</taxon>
        <taxon>Rhodospirillales</taxon>
        <taxon>Rhodovibrionaceae</taxon>
        <taxon>Tistlia</taxon>
    </lineage>
</organism>
<dbReference type="InterPro" id="IPR002676">
    <property type="entry name" value="RimM_N"/>
</dbReference>
<evidence type="ECO:0000256" key="1">
    <source>
        <dbReference type="ARBA" id="ARBA00022490"/>
    </source>
</evidence>
<protein>
    <recommendedName>
        <fullName evidence="5">Ribosome maturation factor RimM</fullName>
    </recommendedName>
</protein>
<dbReference type="Proteomes" id="UP000192917">
    <property type="component" value="Unassembled WGS sequence"/>
</dbReference>
<feature type="domain" description="Ribosome maturation factor RimM PRC barrel" evidence="8">
    <location>
        <begin position="101"/>
        <end position="165"/>
    </location>
</feature>
<dbReference type="PANTHER" id="PTHR33692">
    <property type="entry name" value="RIBOSOME MATURATION FACTOR RIMM"/>
    <property type="match status" value="1"/>
</dbReference>
<dbReference type="STRING" id="560819.SAMN05428998_104281"/>
<evidence type="ECO:0000256" key="4">
    <source>
        <dbReference type="ARBA" id="ARBA00023186"/>
    </source>
</evidence>
<dbReference type="SUPFAM" id="SSF50346">
    <property type="entry name" value="PRC-barrel domain"/>
    <property type="match status" value="1"/>
</dbReference>
<dbReference type="InterPro" id="IPR011961">
    <property type="entry name" value="RimM"/>
</dbReference>
<evidence type="ECO:0000313" key="10">
    <source>
        <dbReference type="Proteomes" id="UP000192917"/>
    </source>
</evidence>
<dbReference type="SUPFAM" id="SSF50447">
    <property type="entry name" value="Translation proteins"/>
    <property type="match status" value="1"/>
</dbReference>
<sequence length="185" mass="19390">MARERLCLGAIAGAHGVRGLVKLKSFTEVPESVAAYGPLTDESGSRTFRLAVKGRVKDLLLAAIEGVEDRDAAQALRGTRLYVERDRLPSPEDPEEFYIADLVGLAVETAAGERLGRVSDVADHGAGAILEVTPETGPVFDLPFVRAVVPTVDLAGGRLIVEPPAETAGEAEADASGEGADDGRE</sequence>
<dbReference type="Pfam" id="PF01782">
    <property type="entry name" value="RimM"/>
    <property type="match status" value="1"/>
</dbReference>
<comment type="subcellular location">
    <subcellularLocation>
        <location evidence="5">Cytoplasm</location>
    </subcellularLocation>
</comment>
<keyword evidence="2 5" id="KW-0690">Ribosome biogenesis</keyword>
<keyword evidence="1 5" id="KW-0963">Cytoplasm</keyword>
<feature type="region of interest" description="Disordered" evidence="6">
    <location>
        <begin position="163"/>
        <end position="185"/>
    </location>
</feature>
<comment type="subunit">
    <text evidence="5">Binds ribosomal protein uS19.</text>
</comment>
<proteinExistence type="inferred from homology"/>